<sequence length="46" mass="5115">MQSDKEAKSLIFASLLCLAPQAALIQPDKVKLASVLHFLAFQRLME</sequence>
<protein>
    <submittedName>
        <fullName evidence="1">Uncharacterized protein</fullName>
    </submittedName>
</protein>
<proteinExistence type="predicted"/>
<dbReference type="KEGG" id="pasa:BAOM_3545"/>
<name>A0A3T0KVB0_9BACI</name>
<gene>
    <name evidence="1" type="ORF">BAOM_3545</name>
</gene>
<dbReference type="RefSeq" id="WP_164853266.1">
    <property type="nucleotide sequence ID" value="NZ_CP026095.1"/>
</dbReference>
<organism evidence="1 2">
    <name type="scientific">Peribacillus asahii</name>
    <dbReference type="NCBI Taxonomy" id="228899"/>
    <lineage>
        <taxon>Bacteria</taxon>
        <taxon>Bacillati</taxon>
        <taxon>Bacillota</taxon>
        <taxon>Bacilli</taxon>
        <taxon>Bacillales</taxon>
        <taxon>Bacillaceae</taxon>
        <taxon>Peribacillus</taxon>
    </lineage>
</organism>
<accession>A0A3T0KVB0</accession>
<dbReference type="Proteomes" id="UP000283095">
    <property type="component" value="Chromosome"/>
</dbReference>
<evidence type="ECO:0000313" key="1">
    <source>
        <dbReference type="EMBL" id="AZV44154.1"/>
    </source>
</evidence>
<evidence type="ECO:0000313" key="2">
    <source>
        <dbReference type="Proteomes" id="UP000283095"/>
    </source>
</evidence>
<dbReference type="AlphaFoldDB" id="A0A3T0KVB0"/>
<reference evidence="1 2" key="1">
    <citation type="submission" date="2018-01" db="EMBL/GenBank/DDBJ databases">
        <title>Bacillus asahii Genome sequencing and assembly.</title>
        <authorList>
            <person name="Jiang H."/>
            <person name="Feng Y."/>
            <person name="Zhao F."/>
            <person name="Lin X."/>
        </authorList>
    </citation>
    <scope>NUCLEOTIDE SEQUENCE [LARGE SCALE GENOMIC DNA]</scope>
    <source>
        <strain evidence="1 2">OM18</strain>
    </source>
</reference>
<dbReference type="EMBL" id="CP026095">
    <property type="protein sequence ID" value="AZV44154.1"/>
    <property type="molecule type" value="Genomic_DNA"/>
</dbReference>